<keyword evidence="2" id="KW-0812">Transmembrane</keyword>
<name>A0A2G5SHU6_9PELO</name>
<evidence type="ECO:0000256" key="2">
    <source>
        <dbReference type="SAM" id="Phobius"/>
    </source>
</evidence>
<feature type="region of interest" description="Disordered" evidence="1">
    <location>
        <begin position="347"/>
        <end position="369"/>
    </location>
</feature>
<feature type="transmembrane region" description="Helical" evidence="2">
    <location>
        <begin position="75"/>
        <end position="102"/>
    </location>
</feature>
<keyword evidence="2" id="KW-0472">Membrane</keyword>
<accession>A0A2G5SHU6</accession>
<dbReference type="Proteomes" id="UP000230233">
    <property type="component" value="Unassembled WGS sequence"/>
</dbReference>
<comment type="caution">
    <text evidence="3">The sequence shown here is derived from an EMBL/GenBank/DDBJ whole genome shotgun (WGS) entry which is preliminary data.</text>
</comment>
<proteinExistence type="predicted"/>
<reference evidence="4" key="1">
    <citation type="submission" date="2017-10" db="EMBL/GenBank/DDBJ databases">
        <title>Rapid genome shrinkage in a self-fertile nematode reveals novel sperm competition proteins.</title>
        <authorList>
            <person name="Yin D."/>
            <person name="Schwarz E.M."/>
            <person name="Thomas C.G."/>
            <person name="Felde R.L."/>
            <person name="Korf I.F."/>
            <person name="Cutter A.D."/>
            <person name="Schartner C.M."/>
            <person name="Ralston E.J."/>
            <person name="Meyer B.J."/>
            <person name="Haag E.S."/>
        </authorList>
    </citation>
    <scope>NUCLEOTIDE SEQUENCE [LARGE SCALE GENOMIC DNA]</scope>
    <source>
        <strain evidence="4">JU1422</strain>
    </source>
</reference>
<dbReference type="Gene3D" id="1.20.5.930">
    <property type="entry name" value="Bicelle-embedded integrin alpha(iib) transmembrane segment"/>
    <property type="match status" value="1"/>
</dbReference>
<dbReference type="EMBL" id="PDUG01000007">
    <property type="protein sequence ID" value="PIC14638.1"/>
    <property type="molecule type" value="Genomic_DNA"/>
</dbReference>
<feature type="transmembrane region" description="Helical" evidence="2">
    <location>
        <begin position="301"/>
        <end position="325"/>
    </location>
</feature>
<dbReference type="AlphaFoldDB" id="A0A2G5SHU6"/>
<sequence>MKMGVVRNDFLIKIEKWNRFEIIPKIDKTKHPTVLLISEIQSTQWSGSLEINEYKKGGFSRRFHNSTTLSRMRSIGVLLCILLSIGFCSGFTMVTIANVLFYCNKNKPWGIKMKIDFKHPELGMATCHFGAFKGSDETFKDNCTGSAQASFWYVYGKHTCTPDGRSKNFAFPDEDNHEKWVGFGAYNLVTDDHEAAYQACAATNCRLPKLPNLPNFRCRFSVAEIGNKKKPAAYEKLFSSHLKEECKSDDCEELVEGFNNACNSKLSEVHNKGCKNGLKKALEEYCDASDNNKKKSICTSYLIYIIIGASVGALVLLGVLIFVFWKCRKMRKNKKVGQASATTGIKTNGVSTEKGTTTGQKNSTATGRY</sequence>
<keyword evidence="4" id="KW-1185">Reference proteome</keyword>
<protein>
    <submittedName>
        <fullName evidence="3">Uncharacterized protein</fullName>
    </submittedName>
</protein>
<evidence type="ECO:0000256" key="1">
    <source>
        <dbReference type="SAM" id="MobiDB-lite"/>
    </source>
</evidence>
<organism evidence="3 4">
    <name type="scientific">Caenorhabditis nigoni</name>
    <dbReference type="NCBI Taxonomy" id="1611254"/>
    <lineage>
        <taxon>Eukaryota</taxon>
        <taxon>Metazoa</taxon>
        <taxon>Ecdysozoa</taxon>
        <taxon>Nematoda</taxon>
        <taxon>Chromadorea</taxon>
        <taxon>Rhabditida</taxon>
        <taxon>Rhabditina</taxon>
        <taxon>Rhabditomorpha</taxon>
        <taxon>Rhabditoidea</taxon>
        <taxon>Rhabditidae</taxon>
        <taxon>Peloderinae</taxon>
        <taxon>Caenorhabditis</taxon>
    </lineage>
</organism>
<gene>
    <name evidence="3" type="ORF">B9Z55_026878</name>
</gene>
<keyword evidence="2" id="KW-1133">Transmembrane helix</keyword>
<evidence type="ECO:0000313" key="3">
    <source>
        <dbReference type="EMBL" id="PIC14638.1"/>
    </source>
</evidence>
<evidence type="ECO:0000313" key="4">
    <source>
        <dbReference type="Proteomes" id="UP000230233"/>
    </source>
</evidence>